<dbReference type="AlphaFoldDB" id="A0A1H5KL59"/>
<dbReference type="Proteomes" id="UP000181980">
    <property type="component" value="Unassembled WGS sequence"/>
</dbReference>
<dbReference type="SUPFAM" id="SSF82171">
    <property type="entry name" value="DPP6 N-terminal domain-like"/>
    <property type="match status" value="1"/>
</dbReference>
<keyword evidence="4" id="KW-1185">Reference proteome</keyword>
<dbReference type="RefSeq" id="WP_069112899.1">
    <property type="nucleotide sequence ID" value="NZ_FNUC01000003.1"/>
</dbReference>
<gene>
    <name evidence="3" type="ORF">SAMN04488561_2123</name>
</gene>
<evidence type="ECO:0008006" key="5">
    <source>
        <dbReference type="Google" id="ProtNLM"/>
    </source>
</evidence>
<evidence type="ECO:0000313" key="3">
    <source>
        <dbReference type="EMBL" id="SEE65354.1"/>
    </source>
</evidence>
<keyword evidence="2" id="KW-0472">Membrane</keyword>
<name>A0A1H5KL59_9ACTN</name>
<evidence type="ECO:0000256" key="1">
    <source>
        <dbReference type="SAM" id="MobiDB-lite"/>
    </source>
</evidence>
<proteinExistence type="predicted"/>
<keyword evidence="2" id="KW-0812">Transmembrane</keyword>
<sequence>MNVEHLLRAAVDDAVREVPPGFADGAIRRAVRARRRARFVAGGGAALVVAAAAAGVALVGPSAPRTDAPPAGTGDADVIDLGALPTGPAPEVPWYADGALHVGSQVTPTGIAWEARADRPVIQRVSDGYVVWTWGSEASANGDSTLTLVSDDGDEVVLADGRVTTPAVSPGGELIAWGVPDYDWATDEQAREDGLTSIVMVYDAVTGEVVGELPDAPSPGARPKGFLDDGRVVVEAAANESWGTYAWAPGGEVALLREDLGVRAVSPGGLAVLGGTTGPAEVTDLATGTTLWGLADGYLHQFSPDGRYLAMVETWDSVERPDDVVILDARTGAEMGRFTFQAANALRWESPTSVVIEAHDDASAALVRCTVGDACESATEVRPADPDPDAFDNPYVLG</sequence>
<organism evidence="3 4">
    <name type="scientific">Jiangella alba</name>
    <dbReference type="NCBI Taxonomy" id="561176"/>
    <lineage>
        <taxon>Bacteria</taxon>
        <taxon>Bacillati</taxon>
        <taxon>Actinomycetota</taxon>
        <taxon>Actinomycetes</taxon>
        <taxon>Jiangellales</taxon>
        <taxon>Jiangellaceae</taxon>
        <taxon>Jiangella</taxon>
    </lineage>
</organism>
<feature type="region of interest" description="Disordered" evidence="1">
    <location>
        <begin position="379"/>
        <end position="398"/>
    </location>
</feature>
<dbReference type="STRING" id="561176.SAMN04488561_2123"/>
<keyword evidence="2" id="KW-1133">Transmembrane helix</keyword>
<protein>
    <recommendedName>
        <fullName evidence="5">WD40-like Beta Propeller Repeat</fullName>
    </recommendedName>
</protein>
<feature type="transmembrane region" description="Helical" evidence="2">
    <location>
        <begin position="39"/>
        <end position="60"/>
    </location>
</feature>
<dbReference type="OrthoDB" id="5176683at2"/>
<evidence type="ECO:0000256" key="2">
    <source>
        <dbReference type="SAM" id="Phobius"/>
    </source>
</evidence>
<dbReference type="EMBL" id="FNUC01000003">
    <property type="protein sequence ID" value="SEE65354.1"/>
    <property type="molecule type" value="Genomic_DNA"/>
</dbReference>
<accession>A0A1H5KL59</accession>
<reference evidence="4" key="1">
    <citation type="submission" date="2016-10" db="EMBL/GenBank/DDBJ databases">
        <authorList>
            <person name="Varghese N."/>
            <person name="Submissions S."/>
        </authorList>
    </citation>
    <scope>NUCLEOTIDE SEQUENCE [LARGE SCALE GENOMIC DNA]</scope>
    <source>
        <strain evidence="4">DSM 45237</strain>
    </source>
</reference>
<evidence type="ECO:0000313" key="4">
    <source>
        <dbReference type="Proteomes" id="UP000181980"/>
    </source>
</evidence>